<reference evidence="3" key="1">
    <citation type="submission" date="2020-09" db="EMBL/GenBank/DDBJ databases">
        <authorList>
            <person name="Kikuchi T."/>
        </authorList>
    </citation>
    <scope>NUCLEOTIDE SEQUENCE</scope>
    <source>
        <strain evidence="3">SH1</strain>
    </source>
</reference>
<feature type="region of interest" description="Disordered" evidence="1">
    <location>
        <begin position="301"/>
        <end position="333"/>
    </location>
</feature>
<comment type="caution">
    <text evidence="3">The sequence shown here is derived from an EMBL/GenBank/DDBJ whole genome shotgun (WGS) entry which is preliminary data.</text>
</comment>
<keyword evidence="4" id="KW-1185">Reference proteome</keyword>
<dbReference type="InterPro" id="IPR001478">
    <property type="entry name" value="PDZ"/>
</dbReference>
<dbReference type="EMBL" id="CAJFDH010000006">
    <property type="protein sequence ID" value="CAD5228584.1"/>
    <property type="molecule type" value="Genomic_DNA"/>
</dbReference>
<dbReference type="PANTHER" id="PTHR31327">
    <property type="entry name" value="SPERM MEIOSIS PDZ DOMAIN CONTAINING PROTEINS-RELATED"/>
    <property type="match status" value="1"/>
</dbReference>
<evidence type="ECO:0000256" key="1">
    <source>
        <dbReference type="SAM" id="MobiDB-lite"/>
    </source>
</evidence>
<evidence type="ECO:0000313" key="4">
    <source>
        <dbReference type="Proteomes" id="UP000614601"/>
    </source>
</evidence>
<dbReference type="OrthoDB" id="5875756at2759"/>
<dbReference type="InterPro" id="IPR040264">
    <property type="entry name" value="T15H9.4-like"/>
</dbReference>
<dbReference type="SMART" id="SM00228">
    <property type="entry name" value="PDZ"/>
    <property type="match status" value="2"/>
</dbReference>
<dbReference type="Pfam" id="PF00595">
    <property type="entry name" value="PDZ"/>
    <property type="match status" value="1"/>
</dbReference>
<evidence type="ECO:0000313" key="3">
    <source>
        <dbReference type="EMBL" id="CAD5228584.1"/>
    </source>
</evidence>
<dbReference type="EMBL" id="CAJFCW020000006">
    <property type="protein sequence ID" value="CAG9124700.1"/>
    <property type="molecule type" value="Genomic_DNA"/>
</dbReference>
<protein>
    <recommendedName>
        <fullName evidence="2">PDZ domain-containing protein</fullName>
    </recommendedName>
</protein>
<proteinExistence type="predicted"/>
<feature type="region of interest" description="Disordered" evidence="1">
    <location>
        <begin position="261"/>
        <end position="280"/>
    </location>
</feature>
<feature type="compositionally biased region" description="Gly residues" evidence="1">
    <location>
        <begin position="322"/>
        <end position="333"/>
    </location>
</feature>
<feature type="domain" description="PDZ" evidence="2">
    <location>
        <begin position="142"/>
        <end position="213"/>
    </location>
</feature>
<dbReference type="AlphaFoldDB" id="A0A811LLM4"/>
<gene>
    <name evidence="3" type="ORF">BOKJ2_LOCUS12751</name>
</gene>
<dbReference type="InterPro" id="IPR036034">
    <property type="entry name" value="PDZ_sf"/>
</dbReference>
<accession>A0A811LLM4</accession>
<organism evidence="3 4">
    <name type="scientific">Bursaphelenchus okinawaensis</name>
    <dbReference type="NCBI Taxonomy" id="465554"/>
    <lineage>
        <taxon>Eukaryota</taxon>
        <taxon>Metazoa</taxon>
        <taxon>Ecdysozoa</taxon>
        <taxon>Nematoda</taxon>
        <taxon>Chromadorea</taxon>
        <taxon>Rhabditida</taxon>
        <taxon>Tylenchina</taxon>
        <taxon>Tylenchomorpha</taxon>
        <taxon>Aphelenchoidea</taxon>
        <taxon>Aphelenchoididae</taxon>
        <taxon>Bursaphelenchus</taxon>
    </lineage>
</organism>
<sequence>MADARKPSKEEPKKDKQPKLGFCKKVTSSLLEDKDLTATITKTEKRAILVSSALIVLRIDEKSNMANVIEIGDYITQVNGVRITSKEHFYKEIKGVLAKGSPETITFHIRRPKWMIKTTSHGFEQVAEGYDYYTSLMVLLPGHVIGMNIRAYQNRVYVSSVQPRSLAARSIRIGDCIAGVDQTPCLSVKDCLNMMDFIMKKDKAVTLHLERPVSPEAVEVVKAALRARKNNMADHLLAPDACEIGRQQAEKIRAGNLPKPKLIMKKPNKKPAAGDSVKRHVKVEETASQIKIDSDPFNPIFLASLPQNRGEPSQPAKSGRSGDVGGIGNFDKQ</sequence>
<name>A0A811LLM4_9BILA</name>
<dbReference type="Proteomes" id="UP000783686">
    <property type="component" value="Unassembled WGS sequence"/>
</dbReference>
<dbReference type="PROSITE" id="PS50106">
    <property type="entry name" value="PDZ"/>
    <property type="match status" value="1"/>
</dbReference>
<dbReference type="Gene3D" id="2.30.42.10">
    <property type="match status" value="2"/>
</dbReference>
<evidence type="ECO:0000259" key="2">
    <source>
        <dbReference type="PROSITE" id="PS50106"/>
    </source>
</evidence>
<dbReference type="SUPFAM" id="SSF50156">
    <property type="entry name" value="PDZ domain-like"/>
    <property type="match status" value="2"/>
</dbReference>
<dbReference type="Proteomes" id="UP000614601">
    <property type="component" value="Unassembled WGS sequence"/>
</dbReference>